<protein>
    <submittedName>
        <fullName evidence="2">Uncharacterized protein</fullName>
    </submittedName>
</protein>
<comment type="caution">
    <text evidence="2">The sequence shown here is derived from an EMBL/GenBank/DDBJ whole genome shotgun (WGS) entry which is preliminary data.</text>
</comment>
<gene>
    <name evidence="2" type="ORF">RchiOBHm_Chr6g0310201</name>
</gene>
<feature type="transmembrane region" description="Helical" evidence="1">
    <location>
        <begin position="12"/>
        <end position="29"/>
    </location>
</feature>
<evidence type="ECO:0000256" key="1">
    <source>
        <dbReference type="SAM" id="Phobius"/>
    </source>
</evidence>
<organism evidence="2 3">
    <name type="scientific">Rosa chinensis</name>
    <name type="common">China rose</name>
    <dbReference type="NCBI Taxonomy" id="74649"/>
    <lineage>
        <taxon>Eukaryota</taxon>
        <taxon>Viridiplantae</taxon>
        <taxon>Streptophyta</taxon>
        <taxon>Embryophyta</taxon>
        <taxon>Tracheophyta</taxon>
        <taxon>Spermatophyta</taxon>
        <taxon>Magnoliopsida</taxon>
        <taxon>eudicotyledons</taxon>
        <taxon>Gunneridae</taxon>
        <taxon>Pentapetalae</taxon>
        <taxon>rosids</taxon>
        <taxon>fabids</taxon>
        <taxon>Rosales</taxon>
        <taxon>Rosaceae</taxon>
        <taxon>Rosoideae</taxon>
        <taxon>Rosoideae incertae sedis</taxon>
        <taxon>Rosa</taxon>
    </lineage>
</organism>
<evidence type="ECO:0000313" key="3">
    <source>
        <dbReference type="Proteomes" id="UP000238479"/>
    </source>
</evidence>
<accession>A0A2P6Q143</accession>
<dbReference type="Gramene" id="PRQ27895">
    <property type="protein sequence ID" value="PRQ27895"/>
    <property type="gene ID" value="RchiOBHm_Chr6g0310201"/>
</dbReference>
<feature type="transmembrane region" description="Helical" evidence="1">
    <location>
        <begin position="64"/>
        <end position="81"/>
    </location>
</feature>
<dbReference type="EMBL" id="PDCK01000044">
    <property type="protein sequence ID" value="PRQ27895.1"/>
    <property type="molecule type" value="Genomic_DNA"/>
</dbReference>
<dbReference type="Proteomes" id="UP000238479">
    <property type="component" value="Chromosome 6"/>
</dbReference>
<evidence type="ECO:0000313" key="2">
    <source>
        <dbReference type="EMBL" id="PRQ27895.1"/>
    </source>
</evidence>
<reference evidence="2 3" key="1">
    <citation type="journal article" date="2018" name="Nat. Genet.">
        <title>The Rosa genome provides new insights in the design of modern roses.</title>
        <authorList>
            <person name="Bendahmane M."/>
        </authorList>
    </citation>
    <scope>NUCLEOTIDE SEQUENCE [LARGE SCALE GENOMIC DNA]</scope>
    <source>
        <strain evidence="3">cv. Old Blush</strain>
    </source>
</reference>
<keyword evidence="3" id="KW-1185">Reference proteome</keyword>
<keyword evidence="1" id="KW-0812">Transmembrane</keyword>
<keyword evidence="1" id="KW-0472">Membrane</keyword>
<proteinExistence type="predicted"/>
<sequence>MFLDLRSESLRYTIRFVLMVILSFCFAFAPQDVQAVNKSPSSCLPCSAMEEFVLLCNHLFRSQVSLLNLGLVVVILLCKIFS</sequence>
<name>A0A2P6Q143_ROSCH</name>
<dbReference type="AlphaFoldDB" id="A0A2P6Q143"/>
<keyword evidence="1" id="KW-1133">Transmembrane helix</keyword>